<dbReference type="InterPro" id="IPR006311">
    <property type="entry name" value="TAT_signal"/>
</dbReference>
<dbReference type="RefSeq" id="WP_114549138.1">
    <property type="nucleotide sequence ID" value="NZ_PPUT01000016.1"/>
</dbReference>
<feature type="region of interest" description="Disordered" evidence="5">
    <location>
        <begin position="35"/>
        <end position="64"/>
    </location>
</feature>
<name>A0A369P0F1_9ACTN</name>
<feature type="domain" description="FAD-dependent oxidoreductase 2 FAD-binding" evidence="6">
    <location>
        <begin position="87"/>
        <end position="565"/>
    </location>
</feature>
<dbReference type="SUPFAM" id="SSF56425">
    <property type="entry name" value="Succinate dehydrogenase/fumarate reductase flavoprotein, catalytic domain"/>
    <property type="match status" value="1"/>
</dbReference>
<sequence length="589" mass="62651">MTIETSFSRRHFITGTLAASAAAALGLAGCAPQGTPTAATGGDEPAAGAAAGNAPAESTPASDVPAWLGEAPAITDADCAETVDCEVLVIGAGCSGLVAANFAAMEGAKTLLIEKFDKGTGLRGSAIGAVGSRKQQEAGVNIDPQEICNDLVHYSLNNASMDLYQLWAAHSAEAVNWYCDLTDGVDQCKIDLEWSMPAEETRYKCWPTGHGAMLDNGKAGKDEASGEGVTYAQVEANFLAQPNAELRYLTSLECLIKEGDKVVGAYASTDEGATFLRINAAKGVIVATGGYANNPDMYMALQAENAKGLCGVVPFGNFNAQGQGIKACLWAGAVKDENPTSMVFDRGIMRPDQLPGAPFDMDFGYFHMATQPFLKVDIEGERITNESSPYDFLIHALARKSSQRAWFDIWDSNWPTDIERFHTIGCSGLIKGEGTNQMDPEGVEGTAAIIDALVEEGKIVKADTLEEIADAFGINKETFLATVEQYNGFYDAQNDTQYGKEPFRLSEIRTAPFYACKLSGMALATLDGIKINTKFQALDENNAPIEGLYVIGNDSGNYYNGTYPNLAAGLNAGRCVTFGMLCGRQVANL</sequence>
<dbReference type="InterPro" id="IPR036188">
    <property type="entry name" value="FAD/NAD-bd_sf"/>
</dbReference>
<evidence type="ECO:0000313" key="8">
    <source>
        <dbReference type="Proteomes" id="UP000253805"/>
    </source>
</evidence>
<feature type="compositionally biased region" description="Low complexity" evidence="5">
    <location>
        <begin position="35"/>
        <end position="61"/>
    </location>
</feature>
<evidence type="ECO:0000256" key="2">
    <source>
        <dbReference type="ARBA" id="ARBA00022630"/>
    </source>
</evidence>
<dbReference type="PROSITE" id="PS51318">
    <property type="entry name" value="TAT"/>
    <property type="match status" value="1"/>
</dbReference>
<dbReference type="InterPro" id="IPR050315">
    <property type="entry name" value="FAD-oxidoreductase_2"/>
</dbReference>
<dbReference type="PANTHER" id="PTHR43400">
    <property type="entry name" value="FUMARATE REDUCTASE"/>
    <property type="match status" value="1"/>
</dbReference>
<reference evidence="7 8" key="1">
    <citation type="journal article" date="2018" name="Elife">
        <title>Discovery and characterization of a prevalent human gut bacterial enzyme sufficient for the inactivation of a family of plant toxins.</title>
        <authorList>
            <person name="Koppel N."/>
            <person name="Bisanz J.E."/>
            <person name="Pandelia M.E."/>
            <person name="Turnbaugh P.J."/>
            <person name="Balskus E.P."/>
        </authorList>
    </citation>
    <scope>NUCLEOTIDE SEQUENCE [LARGE SCALE GENOMIC DNA]</scope>
    <source>
        <strain evidence="7 8">OB21 GAM 11</strain>
    </source>
</reference>
<dbReference type="GO" id="GO:0033765">
    <property type="term" value="F:steroid dehydrogenase activity, acting on the CH-CH group of donors"/>
    <property type="evidence" value="ECO:0007669"/>
    <property type="project" value="UniProtKB-ARBA"/>
</dbReference>
<keyword evidence="3" id="KW-0274">FAD</keyword>
<comment type="caution">
    <text evidence="7">The sequence shown here is derived from an EMBL/GenBank/DDBJ whole genome shotgun (WGS) entry which is preliminary data.</text>
</comment>
<dbReference type="PANTHER" id="PTHR43400:SF7">
    <property type="entry name" value="FAD-DEPENDENT OXIDOREDUCTASE 2 FAD BINDING DOMAIN-CONTAINING PROTEIN"/>
    <property type="match status" value="1"/>
</dbReference>
<dbReference type="Proteomes" id="UP000253805">
    <property type="component" value="Unassembled WGS sequence"/>
</dbReference>
<evidence type="ECO:0000256" key="1">
    <source>
        <dbReference type="ARBA" id="ARBA00001974"/>
    </source>
</evidence>
<comment type="cofactor">
    <cofactor evidence="1">
        <name>FAD</name>
        <dbReference type="ChEBI" id="CHEBI:57692"/>
    </cofactor>
</comment>
<evidence type="ECO:0000259" key="6">
    <source>
        <dbReference type="Pfam" id="PF00890"/>
    </source>
</evidence>
<evidence type="ECO:0000256" key="3">
    <source>
        <dbReference type="ARBA" id="ARBA00022827"/>
    </source>
</evidence>
<keyword evidence="4" id="KW-0560">Oxidoreductase</keyword>
<proteinExistence type="predicted"/>
<dbReference type="EMBL" id="PPUT01000016">
    <property type="protein sequence ID" value="RDC43957.1"/>
    <property type="molecule type" value="Genomic_DNA"/>
</dbReference>
<organism evidence="7 8">
    <name type="scientific">Adlercreutzia equolifaciens subsp. celatus</name>
    <dbReference type="NCBI Taxonomy" id="394340"/>
    <lineage>
        <taxon>Bacteria</taxon>
        <taxon>Bacillati</taxon>
        <taxon>Actinomycetota</taxon>
        <taxon>Coriobacteriia</taxon>
        <taxon>Eggerthellales</taxon>
        <taxon>Eggerthellaceae</taxon>
        <taxon>Adlercreutzia</taxon>
    </lineage>
</organism>
<dbReference type="Pfam" id="PF00890">
    <property type="entry name" value="FAD_binding_2"/>
    <property type="match status" value="1"/>
</dbReference>
<evidence type="ECO:0000313" key="7">
    <source>
        <dbReference type="EMBL" id="RDC43957.1"/>
    </source>
</evidence>
<dbReference type="Gene3D" id="3.50.50.60">
    <property type="entry name" value="FAD/NAD(P)-binding domain"/>
    <property type="match status" value="1"/>
</dbReference>
<gene>
    <name evidence="7" type="ORF">C1850_06985</name>
</gene>
<protein>
    <submittedName>
        <fullName evidence="7">FAD-binding dehydrogenase</fullName>
    </submittedName>
</protein>
<dbReference type="InterPro" id="IPR027477">
    <property type="entry name" value="Succ_DH/fumarate_Rdtase_cat_sf"/>
</dbReference>
<keyword evidence="2" id="KW-0285">Flavoprotein</keyword>
<evidence type="ECO:0000256" key="5">
    <source>
        <dbReference type="SAM" id="MobiDB-lite"/>
    </source>
</evidence>
<dbReference type="InterPro" id="IPR003953">
    <property type="entry name" value="FAD-dep_OxRdtase_2_FAD-bd"/>
</dbReference>
<accession>A0A369P0F1</accession>
<dbReference type="AlphaFoldDB" id="A0A369P0F1"/>
<evidence type="ECO:0000256" key="4">
    <source>
        <dbReference type="ARBA" id="ARBA00023002"/>
    </source>
</evidence>
<dbReference type="SUPFAM" id="SSF51905">
    <property type="entry name" value="FAD/NAD(P)-binding domain"/>
    <property type="match status" value="1"/>
</dbReference>
<dbReference type="Gene3D" id="3.90.700.10">
    <property type="entry name" value="Succinate dehydrogenase/fumarate reductase flavoprotein, catalytic domain"/>
    <property type="match status" value="1"/>
</dbReference>
<dbReference type="PRINTS" id="PR00411">
    <property type="entry name" value="PNDRDTASEI"/>
</dbReference>